<evidence type="ECO:0000313" key="1">
    <source>
        <dbReference type="EMBL" id="KIP20340.1"/>
    </source>
</evidence>
<dbReference type="PATRIC" id="fig|265546.4.peg.2497"/>
<keyword evidence="2" id="KW-1185">Reference proteome</keyword>
<name>A0A0D0G4T9_9BACL</name>
<proteinExistence type="predicted"/>
<dbReference type="RefSeq" id="WP_167333734.1">
    <property type="nucleotide sequence ID" value="NZ_JXTG01000018.1"/>
</dbReference>
<dbReference type="EMBL" id="JXTG01000018">
    <property type="protein sequence ID" value="KIP20340.1"/>
    <property type="molecule type" value="Genomic_DNA"/>
</dbReference>
<dbReference type="AlphaFoldDB" id="A0A0D0G4T9"/>
<reference evidence="1 2" key="1">
    <citation type="submission" date="2015-01" db="EMBL/GenBank/DDBJ databases">
        <title>Genome sequence of Anoxybacillus ayderensis strain AB04.</title>
        <authorList>
            <person name="Belduz A.O."/>
            <person name="Canakci S."/>
            <person name="Chan K.-G."/>
            <person name="Kahar U.M."/>
            <person name="Yaakob A.S."/>
            <person name="Chan C.S."/>
            <person name="Goh K.M."/>
        </authorList>
    </citation>
    <scope>NUCLEOTIDE SEQUENCE [LARGE SCALE GENOMIC DNA]</scope>
    <source>
        <strain evidence="1 2">AB04</strain>
    </source>
</reference>
<organism evidence="1 2">
    <name type="scientific">Anoxybacillus ayderensis</name>
    <dbReference type="NCBI Taxonomy" id="265546"/>
    <lineage>
        <taxon>Bacteria</taxon>
        <taxon>Bacillati</taxon>
        <taxon>Bacillota</taxon>
        <taxon>Bacilli</taxon>
        <taxon>Bacillales</taxon>
        <taxon>Anoxybacillaceae</taxon>
        <taxon>Anoxybacillus</taxon>
    </lineage>
</organism>
<comment type="caution">
    <text evidence="1">The sequence shown here is derived from an EMBL/GenBank/DDBJ whole genome shotgun (WGS) entry which is preliminary data.</text>
</comment>
<dbReference type="Proteomes" id="UP000032047">
    <property type="component" value="Unassembled WGS sequence"/>
</dbReference>
<evidence type="ECO:0000313" key="2">
    <source>
        <dbReference type="Proteomes" id="UP000032047"/>
    </source>
</evidence>
<sequence length="50" mass="6085">MEEKRTMREDEVAFAEQEINRYFYDHRHEEGVPLYIGNNTPAIRVSKREE</sequence>
<gene>
    <name evidence="1" type="ORF">JV16_02485</name>
</gene>
<protein>
    <submittedName>
        <fullName evidence="1">Uncharacterized protein</fullName>
    </submittedName>
</protein>
<accession>A0A0D0G4T9</accession>